<reference evidence="1" key="1">
    <citation type="submission" date="2016-10" db="EMBL/GenBank/DDBJ databases">
        <authorList>
            <person name="de Groot N.N."/>
        </authorList>
    </citation>
    <scope>NUCLEOTIDE SEQUENCE</scope>
</reference>
<name>A0A1W1C6V9_9ZZZZ</name>
<sequence length="58" mass="6869">MEVTFRSVVLSFEKKTSKKLVENFICEEKIKKITDKIKKIKRFKCFIASQFQGCHHCS</sequence>
<organism evidence="1">
    <name type="scientific">hydrothermal vent metagenome</name>
    <dbReference type="NCBI Taxonomy" id="652676"/>
    <lineage>
        <taxon>unclassified sequences</taxon>
        <taxon>metagenomes</taxon>
        <taxon>ecological metagenomes</taxon>
    </lineage>
</organism>
<proteinExistence type="predicted"/>
<accession>A0A1W1C6V9</accession>
<protein>
    <submittedName>
        <fullName evidence="1">Uncharacterized protein</fullName>
    </submittedName>
</protein>
<evidence type="ECO:0000313" key="1">
    <source>
        <dbReference type="EMBL" id="SFV61473.1"/>
    </source>
</evidence>
<dbReference type="EMBL" id="FPHD01000057">
    <property type="protein sequence ID" value="SFV61473.1"/>
    <property type="molecule type" value="Genomic_DNA"/>
</dbReference>
<dbReference type="AlphaFoldDB" id="A0A1W1C6V9"/>
<gene>
    <name evidence="1" type="ORF">MNB_SV-8-1206</name>
</gene>